<protein>
    <recommendedName>
        <fullName evidence="2">Antitoxin</fullName>
    </recommendedName>
</protein>
<dbReference type="Gene3D" id="3.40.1620.10">
    <property type="entry name" value="YefM-like domain"/>
    <property type="match status" value="1"/>
</dbReference>
<evidence type="ECO:0000256" key="2">
    <source>
        <dbReference type="RuleBase" id="RU362080"/>
    </source>
</evidence>
<evidence type="ECO:0000256" key="1">
    <source>
        <dbReference type="ARBA" id="ARBA00009981"/>
    </source>
</evidence>
<dbReference type="RefSeq" id="WP_093558067.1">
    <property type="nucleotide sequence ID" value="NZ_FPBO01000026.1"/>
</dbReference>
<dbReference type="SUPFAM" id="SSF143120">
    <property type="entry name" value="YefM-like"/>
    <property type="match status" value="1"/>
</dbReference>
<accession>A0A1I7LC83</accession>
<sequence length="83" mass="9423">MRTWQMKEAQARLSKLVKLAQTEGPQAITLRGKSVAVVLASHAFEQLSRDKQALVDFMRQSPLHGLDEIEFERDQSGAREEDL</sequence>
<evidence type="ECO:0000313" key="4">
    <source>
        <dbReference type="Proteomes" id="UP000199391"/>
    </source>
</evidence>
<dbReference type="InterPro" id="IPR006442">
    <property type="entry name" value="Antitoxin_Phd/YefM"/>
</dbReference>
<dbReference type="STRING" id="1035707.SAMN05216552_102691"/>
<comment type="function">
    <text evidence="2">Antitoxin component of a type II toxin-antitoxin (TA) system.</text>
</comment>
<gene>
    <name evidence="3" type="ORF">SAMN05216552_102691</name>
</gene>
<dbReference type="AlphaFoldDB" id="A0A1I7LC83"/>
<dbReference type="InterPro" id="IPR036165">
    <property type="entry name" value="YefM-like_sf"/>
</dbReference>
<reference evidence="4" key="1">
    <citation type="submission" date="2016-10" db="EMBL/GenBank/DDBJ databases">
        <authorList>
            <person name="Varghese N."/>
            <person name="Submissions S."/>
        </authorList>
    </citation>
    <scope>NUCLEOTIDE SEQUENCE [LARGE SCALE GENOMIC DNA]</scope>
    <source>
        <strain evidence="4">CGMCC 1.11014</strain>
    </source>
</reference>
<keyword evidence="4" id="KW-1185">Reference proteome</keyword>
<name>A0A1I7LC83_9BURK</name>
<evidence type="ECO:0000313" key="3">
    <source>
        <dbReference type="EMBL" id="SFV07317.1"/>
    </source>
</evidence>
<dbReference type="NCBIfam" id="TIGR01552">
    <property type="entry name" value="phd_fam"/>
    <property type="match status" value="1"/>
</dbReference>
<dbReference type="OrthoDB" id="361281at2"/>
<comment type="similarity">
    <text evidence="1 2">Belongs to the phD/YefM antitoxin family.</text>
</comment>
<proteinExistence type="inferred from homology"/>
<organism evidence="3 4">
    <name type="scientific">Pseudoduganella namucuonensis</name>
    <dbReference type="NCBI Taxonomy" id="1035707"/>
    <lineage>
        <taxon>Bacteria</taxon>
        <taxon>Pseudomonadati</taxon>
        <taxon>Pseudomonadota</taxon>
        <taxon>Betaproteobacteria</taxon>
        <taxon>Burkholderiales</taxon>
        <taxon>Oxalobacteraceae</taxon>
        <taxon>Telluria group</taxon>
        <taxon>Pseudoduganella</taxon>
    </lineage>
</organism>
<dbReference type="Proteomes" id="UP000199391">
    <property type="component" value="Unassembled WGS sequence"/>
</dbReference>
<dbReference type="EMBL" id="FPBO01000026">
    <property type="protein sequence ID" value="SFV07317.1"/>
    <property type="molecule type" value="Genomic_DNA"/>
</dbReference>
<dbReference type="Pfam" id="PF02604">
    <property type="entry name" value="PhdYeFM_antitox"/>
    <property type="match status" value="1"/>
</dbReference>